<feature type="domain" description="Glycoside hydrolase family 5" evidence="4">
    <location>
        <begin position="47"/>
        <end position="164"/>
    </location>
</feature>
<dbReference type="Gene3D" id="3.20.20.80">
    <property type="entry name" value="Glycosidases"/>
    <property type="match status" value="1"/>
</dbReference>
<reference evidence="5 6" key="1">
    <citation type="submission" date="2019-02" db="EMBL/GenBank/DDBJ databases">
        <title>Deep-cultivation of Planctomycetes and their phenomic and genomic characterization uncovers novel biology.</title>
        <authorList>
            <person name="Wiegand S."/>
            <person name="Jogler M."/>
            <person name="Boedeker C."/>
            <person name="Pinto D."/>
            <person name="Vollmers J."/>
            <person name="Rivas-Marin E."/>
            <person name="Kohn T."/>
            <person name="Peeters S.H."/>
            <person name="Heuer A."/>
            <person name="Rast P."/>
            <person name="Oberbeckmann S."/>
            <person name="Bunk B."/>
            <person name="Jeske O."/>
            <person name="Meyerdierks A."/>
            <person name="Storesund J.E."/>
            <person name="Kallscheuer N."/>
            <person name="Luecker S."/>
            <person name="Lage O.M."/>
            <person name="Pohl T."/>
            <person name="Merkel B.J."/>
            <person name="Hornburger P."/>
            <person name="Mueller R.-W."/>
            <person name="Bruemmer F."/>
            <person name="Labrenz M."/>
            <person name="Spormann A.M."/>
            <person name="Op den Camp H."/>
            <person name="Overmann J."/>
            <person name="Amann R."/>
            <person name="Jetten M.S.M."/>
            <person name="Mascher T."/>
            <person name="Medema M.H."/>
            <person name="Devos D.P."/>
            <person name="Kaster A.-K."/>
            <person name="Ovreas L."/>
            <person name="Rohde M."/>
            <person name="Galperin M.Y."/>
            <person name="Jogler C."/>
        </authorList>
    </citation>
    <scope>NUCLEOTIDE SEQUENCE [LARGE SCALE GENOMIC DNA]</scope>
    <source>
        <strain evidence="5 6">TBK1r</strain>
    </source>
</reference>
<dbReference type="InterPro" id="IPR001547">
    <property type="entry name" value="Glyco_hydro_5"/>
</dbReference>
<proteinExistence type="inferred from homology"/>
<protein>
    <submittedName>
        <fullName evidence="5">Cellulase (Glycosyl hydrolase family 5)</fullName>
    </submittedName>
</protein>
<keyword evidence="6" id="KW-1185">Reference proteome</keyword>
<dbReference type="SUPFAM" id="SSF51445">
    <property type="entry name" value="(Trans)glycosidases"/>
    <property type="match status" value="1"/>
</dbReference>
<evidence type="ECO:0000256" key="2">
    <source>
        <dbReference type="ARBA" id="ARBA00023295"/>
    </source>
</evidence>
<evidence type="ECO:0000313" key="5">
    <source>
        <dbReference type="EMBL" id="QDV86221.1"/>
    </source>
</evidence>
<name>A0ABX5XZU6_9BACT</name>
<dbReference type="InterPro" id="IPR017853">
    <property type="entry name" value="GH"/>
</dbReference>
<sequence length="400" mass="44962">MLKVRISDDGHSFVLGDSGKPFVPWGFNYLGEYGKLVEESWDSDWERVERDFRGMRNLGANVVRIHLQFGTYMTGPDQFDQAQLDRLKQMLDLASQVGLYLDVTGLSCYRLNRIPAWYDALDESERWAVQARWWKRIAKTCSGHPAVFCYDLMNEPIVGGTPKEGEPRWVGGEIDGLYFVQRISLEPGTRPVDASPHASARGHAAPLADASGWRDRIEFKRSTKSTGRTRTRSEIAEAWVTMLTAAIREQDAQTPITVGVIPWAMVWPNAKPFFYSPEIAKHFDFVSIHAYPGKDKFDQDIAALAVYDIGKPLVIEETFPLSCSIDDMDRFIEGGKDHVDGWISHYFGYSIQEHAAGAEPHGVAPESPFGVTVADFLQYWSQKGQSISTTLPPAINHGRD</sequence>
<evidence type="ECO:0000256" key="3">
    <source>
        <dbReference type="RuleBase" id="RU361153"/>
    </source>
</evidence>
<keyword evidence="2 3" id="KW-0326">Glycosidase</keyword>
<accession>A0ABX5XZU6</accession>
<comment type="similarity">
    <text evidence="3">Belongs to the glycosyl hydrolase 5 (cellulase A) family.</text>
</comment>
<gene>
    <name evidence="5" type="ORF">TBK1r_52390</name>
</gene>
<dbReference type="Proteomes" id="UP000318081">
    <property type="component" value="Chromosome"/>
</dbReference>
<dbReference type="Pfam" id="PF00150">
    <property type="entry name" value="Cellulase"/>
    <property type="match status" value="1"/>
</dbReference>
<evidence type="ECO:0000313" key="6">
    <source>
        <dbReference type="Proteomes" id="UP000318081"/>
    </source>
</evidence>
<evidence type="ECO:0000259" key="4">
    <source>
        <dbReference type="Pfam" id="PF00150"/>
    </source>
</evidence>
<dbReference type="EMBL" id="CP036432">
    <property type="protein sequence ID" value="QDV86221.1"/>
    <property type="molecule type" value="Genomic_DNA"/>
</dbReference>
<dbReference type="GO" id="GO:0016787">
    <property type="term" value="F:hydrolase activity"/>
    <property type="evidence" value="ECO:0007669"/>
    <property type="project" value="UniProtKB-KW"/>
</dbReference>
<keyword evidence="1 3" id="KW-0378">Hydrolase</keyword>
<evidence type="ECO:0000256" key="1">
    <source>
        <dbReference type="ARBA" id="ARBA00022801"/>
    </source>
</evidence>
<organism evidence="5 6">
    <name type="scientific">Stieleria magnilauensis</name>
    <dbReference type="NCBI Taxonomy" id="2527963"/>
    <lineage>
        <taxon>Bacteria</taxon>
        <taxon>Pseudomonadati</taxon>
        <taxon>Planctomycetota</taxon>
        <taxon>Planctomycetia</taxon>
        <taxon>Pirellulales</taxon>
        <taxon>Pirellulaceae</taxon>
        <taxon>Stieleria</taxon>
    </lineage>
</organism>